<dbReference type="InterPro" id="IPR001911">
    <property type="entry name" value="Ribosomal_bS21"/>
</dbReference>
<comment type="similarity">
    <text evidence="1">Belongs to the bacterial ribosomal protein bS21 family.</text>
</comment>
<accession>A0ABD3HB90</accession>
<dbReference type="Proteomes" id="UP001633002">
    <property type="component" value="Unassembled WGS sequence"/>
</dbReference>
<keyword evidence="6" id="KW-1185">Reference proteome</keyword>
<keyword evidence="2" id="KW-0689">Ribosomal protein</keyword>
<feature type="compositionally biased region" description="Basic residues" evidence="4">
    <location>
        <begin position="226"/>
        <end position="236"/>
    </location>
</feature>
<name>A0ABD3HB90_9MARC</name>
<organism evidence="5 6">
    <name type="scientific">Riccia sorocarpa</name>
    <dbReference type="NCBI Taxonomy" id="122646"/>
    <lineage>
        <taxon>Eukaryota</taxon>
        <taxon>Viridiplantae</taxon>
        <taxon>Streptophyta</taxon>
        <taxon>Embryophyta</taxon>
        <taxon>Marchantiophyta</taxon>
        <taxon>Marchantiopsida</taxon>
        <taxon>Marchantiidae</taxon>
        <taxon>Marchantiales</taxon>
        <taxon>Ricciaceae</taxon>
        <taxon>Riccia</taxon>
    </lineage>
</organism>
<evidence type="ECO:0000313" key="6">
    <source>
        <dbReference type="Proteomes" id="UP001633002"/>
    </source>
</evidence>
<protein>
    <submittedName>
        <fullName evidence="5">Uncharacterized protein</fullName>
    </submittedName>
</protein>
<evidence type="ECO:0000256" key="4">
    <source>
        <dbReference type="SAM" id="MobiDB-lite"/>
    </source>
</evidence>
<gene>
    <name evidence="5" type="ORF">R1sor_014171</name>
</gene>
<dbReference type="EMBL" id="JBJQOH010000004">
    <property type="protein sequence ID" value="KAL3687862.1"/>
    <property type="molecule type" value="Genomic_DNA"/>
</dbReference>
<feature type="region of interest" description="Disordered" evidence="4">
    <location>
        <begin position="97"/>
        <end position="125"/>
    </location>
</feature>
<feature type="region of interest" description="Disordered" evidence="4">
    <location>
        <begin position="219"/>
        <end position="266"/>
    </location>
</feature>
<dbReference type="GO" id="GO:1990904">
    <property type="term" value="C:ribonucleoprotein complex"/>
    <property type="evidence" value="ECO:0007669"/>
    <property type="project" value="UniProtKB-KW"/>
</dbReference>
<feature type="compositionally biased region" description="Basic and acidic residues" evidence="4">
    <location>
        <begin position="112"/>
        <end position="121"/>
    </location>
</feature>
<dbReference type="AlphaFoldDB" id="A0ABD3HB90"/>
<evidence type="ECO:0000256" key="3">
    <source>
        <dbReference type="ARBA" id="ARBA00023274"/>
    </source>
</evidence>
<dbReference type="PANTHER" id="PTHR21109:SF0">
    <property type="entry name" value="SMALL RIBOSOMAL SUBUNIT PROTEIN BS21M"/>
    <property type="match status" value="1"/>
</dbReference>
<dbReference type="PANTHER" id="PTHR21109">
    <property type="entry name" value="MITOCHONDRIAL 28S RIBOSOMAL PROTEIN S21"/>
    <property type="match status" value="1"/>
</dbReference>
<comment type="caution">
    <text evidence="5">The sequence shown here is derived from an EMBL/GenBank/DDBJ whole genome shotgun (WGS) entry which is preliminary data.</text>
</comment>
<evidence type="ECO:0000256" key="1">
    <source>
        <dbReference type="ARBA" id="ARBA00006640"/>
    </source>
</evidence>
<reference evidence="5 6" key="1">
    <citation type="submission" date="2024-09" db="EMBL/GenBank/DDBJ databases">
        <title>Chromosome-scale assembly of Riccia sorocarpa.</title>
        <authorList>
            <person name="Paukszto L."/>
        </authorList>
    </citation>
    <scope>NUCLEOTIDE SEQUENCE [LARGE SCALE GENOMIC DNA]</scope>
    <source>
        <strain evidence="5">LP-2024</strain>
        <tissue evidence="5">Aerial parts of the thallus</tissue>
    </source>
</reference>
<keyword evidence="3" id="KW-0687">Ribonucleoprotein</keyword>
<proteinExistence type="inferred from homology"/>
<dbReference type="Pfam" id="PF01165">
    <property type="entry name" value="Ribosomal_S21"/>
    <property type="match status" value="1"/>
</dbReference>
<sequence length="266" mass="30494">MAAGHSSVLSRPIESSSTFCGSLFSSRKTNRKNVTRVELASGSTSCTALIASPRIEKEVSRIRVPHIDAPLPWSFQDFAFQHKEDNDAQENVVDVGRSKTNGKSRGKSLWETLKDDSDGRPTDVSSKLPWMDPSLQYANVMWFKGAWNAQIFVSPDESEDSLVRRFRHAVAGAGVLRECYRRRYRETPQDVIKRKQRQAALYRKKMRRYDSNHAHAYVTLSENSRNSKKTKKKKKEFRSQTGREAGKNAYDSEDDFWGYTEESDQR</sequence>
<evidence type="ECO:0000313" key="5">
    <source>
        <dbReference type="EMBL" id="KAL3687862.1"/>
    </source>
</evidence>
<dbReference type="GO" id="GO:0005840">
    <property type="term" value="C:ribosome"/>
    <property type="evidence" value="ECO:0007669"/>
    <property type="project" value="UniProtKB-KW"/>
</dbReference>
<evidence type="ECO:0000256" key="2">
    <source>
        <dbReference type="ARBA" id="ARBA00022980"/>
    </source>
</evidence>